<dbReference type="AlphaFoldDB" id="A0A081C2X7"/>
<accession>A0A081C2X7</accession>
<evidence type="ECO:0000313" key="2">
    <source>
        <dbReference type="Proteomes" id="UP000030661"/>
    </source>
</evidence>
<sequence length="60" mass="7111">MERHDDSNHLPPRCERCLYFQERDYTGYCQVHEMYVLRTFQCSKFAPRPGSVVVNDADQA</sequence>
<protein>
    <submittedName>
        <fullName evidence="1">Uncharacterized protein</fullName>
    </submittedName>
</protein>
<dbReference type="Proteomes" id="UP000030661">
    <property type="component" value="Unassembled WGS sequence"/>
</dbReference>
<organism evidence="1">
    <name type="scientific">Vecturithrix granuli</name>
    <dbReference type="NCBI Taxonomy" id="1499967"/>
    <lineage>
        <taxon>Bacteria</taxon>
        <taxon>Candidatus Moduliflexota</taxon>
        <taxon>Candidatus Vecturitrichia</taxon>
        <taxon>Candidatus Vecturitrichales</taxon>
        <taxon>Candidatus Vecturitrichaceae</taxon>
        <taxon>Candidatus Vecturithrix</taxon>
    </lineage>
</organism>
<dbReference type="HOGENOM" id="CLU_2931888_0_0_0"/>
<evidence type="ECO:0000313" key="1">
    <source>
        <dbReference type="EMBL" id="GAK58932.1"/>
    </source>
</evidence>
<gene>
    <name evidence="1" type="ORF">U27_05907</name>
</gene>
<keyword evidence="2" id="KW-1185">Reference proteome</keyword>
<reference evidence="1" key="1">
    <citation type="journal article" date="2015" name="PeerJ">
        <title>First genomic representation of candidate bacterial phylum KSB3 points to enhanced environmental sensing as a trigger of wastewater bulking.</title>
        <authorList>
            <person name="Sekiguchi Y."/>
            <person name="Ohashi A."/>
            <person name="Parks D.H."/>
            <person name="Yamauchi T."/>
            <person name="Tyson G.W."/>
            <person name="Hugenholtz P."/>
        </authorList>
    </citation>
    <scope>NUCLEOTIDE SEQUENCE [LARGE SCALE GENOMIC DNA]</scope>
</reference>
<dbReference type="EMBL" id="DF820469">
    <property type="protein sequence ID" value="GAK58932.1"/>
    <property type="molecule type" value="Genomic_DNA"/>
</dbReference>
<name>A0A081C2X7_VECG1</name>
<dbReference type="STRING" id="1499967.U27_05907"/>
<proteinExistence type="predicted"/>